<dbReference type="EnsemblPlants" id="OPUNC05G12640.1">
    <property type="protein sequence ID" value="OPUNC05G12640.1"/>
    <property type="gene ID" value="OPUNC05G12640"/>
</dbReference>
<dbReference type="Proteomes" id="UP000026962">
    <property type="component" value="Chromosome 5"/>
</dbReference>
<accession>A0A0E0L1W9</accession>
<name>A0A0E0L1W9_ORYPU</name>
<dbReference type="Gramene" id="OPUNC05G12640.1">
    <property type="protein sequence ID" value="OPUNC05G12640.1"/>
    <property type="gene ID" value="OPUNC05G12640"/>
</dbReference>
<dbReference type="AlphaFoldDB" id="A0A0E0L1W9"/>
<proteinExistence type="predicted"/>
<protein>
    <submittedName>
        <fullName evidence="1">Uncharacterized protein</fullName>
    </submittedName>
</protein>
<evidence type="ECO:0000313" key="2">
    <source>
        <dbReference type="Proteomes" id="UP000026962"/>
    </source>
</evidence>
<keyword evidence="2" id="KW-1185">Reference proteome</keyword>
<organism evidence="1">
    <name type="scientific">Oryza punctata</name>
    <name type="common">Red rice</name>
    <dbReference type="NCBI Taxonomy" id="4537"/>
    <lineage>
        <taxon>Eukaryota</taxon>
        <taxon>Viridiplantae</taxon>
        <taxon>Streptophyta</taxon>
        <taxon>Embryophyta</taxon>
        <taxon>Tracheophyta</taxon>
        <taxon>Spermatophyta</taxon>
        <taxon>Magnoliopsida</taxon>
        <taxon>Liliopsida</taxon>
        <taxon>Poales</taxon>
        <taxon>Poaceae</taxon>
        <taxon>BOP clade</taxon>
        <taxon>Oryzoideae</taxon>
        <taxon>Oryzeae</taxon>
        <taxon>Oryzinae</taxon>
        <taxon>Oryza</taxon>
    </lineage>
</organism>
<reference evidence="1" key="2">
    <citation type="submission" date="2018-05" db="EMBL/GenBank/DDBJ databases">
        <title>OpunRS2 (Oryza punctata Reference Sequence Version 2).</title>
        <authorList>
            <person name="Zhang J."/>
            <person name="Kudrna D."/>
            <person name="Lee S."/>
            <person name="Talag J."/>
            <person name="Welchert J."/>
            <person name="Wing R.A."/>
        </authorList>
    </citation>
    <scope>NUCLEOTIDE SEQUENCE [LARGE SCALE GENOMIC DNA]</scope>
</reference>
<dbReference type="HOGENOM" id="CLU_1752692_0_0_1"/>
<evidence type="ECO:0000313" key="1">
    <source>
        <dbReference type="EnsemblPlants" id="OPUNC05G12640.1"/>
    </source>
</evidence>
<sequence length="149" mass="17442">MNMTLSSRHRIAFLELDALEIINCPKFTDLLKLWKPGDFKECRDTILQFIITTRYAEQKWSYDVCSEDLDLCLLIIYCVALVFRPEEFQRLSSLKQLFTANCKNFTVVPPTKLSVKSSAHEGLQIKLCLPAQPPTYWQFRHASLAYKFW</sequence>
<reference evidence="1" key="1">
    <citation type="submission" date="2015-04" db="UniProtKB">
        <authorList>
            <consortium name="EnsemblPlants"/>
        </authorList>
    </citation>
    <scope>IDENTIFICATION</scope>
</reference>